<evidence type="ECO:0000313" key="6">
    <source>
        <dbReference type="EMBL" id="PAD21625.1"/>
    </source>
</evidence>
<evidence type="ECO:0000256" key="4">
    <source>
        <dbReference type="ARBA" id="ARBA00023002"/>
    </source>
</evidence>
<accession>A0A268ABW8</accession>
<name>A0A268ABW8_9BACI</name>
<feature type="domain" description="FAD/NAD(P)-binding" evidence="5">
    <location>
        <begin position="185"/>
        <end position="283"/>
    </location>
</feature>
<gene>
    <name evidence="6" type="ORF">CHH64_07300</name>
</gene>
<dbReference type="GO" id="GO:0016491">
    <property type="term" value="F:oxidoreductase activity"/>
    <property type="evidence" value="ECO:0007669"/>
    <property type="project" value="UniProtKB-KW"/>
</dbReference>
<evidence type="ECO:0000313" key="7">
    <source>
        <dbReference type="Proteomes" id="UP000216013"/>
    </source>
</evidence>
<organism evidence="6 7">
    <name type="scientific">Terribacillus saccharophilus</name>
    <dbReference type="NCBI Taxonomy" id="361277"/>
    <lineage>
        <taxon>Bacteria</taxon>
        <taxon>Bacillati</taxon>
        <taxon>Bacillota</taxon>
        <taxon>Bacilli</taxon>
        <taxon>Bacillales</taxon>
        <taxon>Bacillaceae</taxon>
        <taxon>Terribacillus</taxon>
    </lineage>
</organism>
<comment type="subunit">
    <text evidence="2">Homodimer.</text>
</comment>
<dbReference type="Gene3D" id="3.50.50.60">
    <property type="entry name" value="FAD/NAD(P)-binding domain"/>
    <property type="match status" value="2"/>
</dbReference>
<dbReference type="Proteomes" id="UP000216013">
    <property type="component" value="Unassembled WGS sequence"/>
</dbReference>
<dbReference type="SUPFAM" id="SSF51905">
    <property type="entry name" value="FAD/NAD(P)-binding domain"/>
    <property type="match status" value="1"/>
</dbReference>
<sequence>MEKWDCGIVGGGAAGLSAALQLVRARKNVIIFDNDTNRNRVTQESHGFLTRDGITPAQFREEARRDLAKYPNVTFISAEVNRIKQKDAASFEIIAHNSPYLVEKVLLATGIRELFPSVPSIAAYYGKSIFSCPYCDGYERRDEPMILFAETEPGIRHMGRLLLNWSGNLVIATNGNEIDHDTVSLFERHGVRIEQSKVAELIGENGMLQEVVFENDNRIKRTSGFVVPQFIRKDSLAADLGCAFDEEGQLITEASGQTSVPHIYAAGEYANQAPSSLLLAAADGARVAVNMNIHFVESRFS</sequence>
<evidence type="ECO:0000256" key="1">
    <source>
        <dbReference type="ARBA" id="ARBA00001974"/>
    </source>
</evidence>
<evidence type="ECO:0000259" key="5">
    <source>
        <dbReference type="Pfam" id="PF07992"/>
    </source>
</evidence>
<keyword evidence="4" id="KW-0560">Oxidoreductase</keyword>
<dbReference type="RefSeq" id="WP_095260774.1">
    <property type="nucleotide sequence ID" value="NZ_NPBV01000008.1"/>
</dbReference>
<evidence type="ECO:0000256" key="2">
    <source>
        <dbReference type="ARBA" id="ARBA00011738"/>
    </source>
</evidence>
<dbReference type="InterPro" id="IPR036188">
    <property type="entry name" value="FAD/NAD-bd_sf"/>
</dbReference>
<keyword evidence="3" id="KW-0285">Flavoprotein</keyword>
<comment type="cofactor">
    <cofactor evidence="1">
        <name>FAD</name>
        <dbReference type="ChEBI" id="CHEBI:57692"/>
    </cofactor>
</comment>
<dbReference type="EMBL" id="NPBV01000008">
    <property type="protein sequence ID" value="PAD21625.1"/>
    <property type="molecule type" value="Genomic_DNA"/>
</dbReference>
<dbReference type="Pfam" id="PF07992">
    <property type="entry name" value="Pyr_redox_2"/>
    <property type="match status" value="2"/>
</dbReference>
<evidence type="ECO:0000256" key="3">
    <source>
        <dbReference type="ARBA" id="ARBA00022630"/>
    </source>
</evidence>
<dbReference type="PRINTS" id="PR00368">
    <property type="entry name" value="FADPNR"/>
</dbReference>
<dbReference type="PANTHER" id="PTHR48105">
    <property type="entry name" value="THIOREDOXIN REDUCTASE 1-RELATED-RELATED"/>
    <property type="match status" value="1"/>
</dbReference>
<dbReference type="PRINTS" id="PR00469">
    <property type="entry name" value="PNDRDTASEII"/>
</dbReference>
<dbReference type="InterPro" id="IPR050097">
    <property type="entry name" value="Ferredoxin-NADP_redctase_2"/>
</dbReference>
<dbReference type="AlphaFoldDB" id="A0A268ABW8"/>
<proteinExistence type="predicted"/>
<dbReference type="InterPro" id="IPR023753">
    <property type="entry name" value="FAD/NAD-binding_dom"/>
</dbReference>
<feature type="domain" description="FAD/NAD(P)-binding" evidence="5">
    <location>
        <begin position="6"/>
        <end position="144"/>
    </location>
</feature>
<comment type="caution">
    <text evidence="6">The sequence shown here is derived from an EMBL/GenBank/DDBJ whole genome shotgun (WGS) entry which is preliminary data.</text>
</comment>
<protein>
    <recommendedName>
        <fullName evidence="5">FAD/NAD(P)-binding domain-containing protein</fullName>
    </recommendedName>
</protein>
<reference evidence="6 7" key="1">
    <citation type="submission" date="2017-07" db="EMBL/GenBank/DDBJ databases">
        <title>Isolation and whole genome analysis of endospore-forming bacteria from heroin.</title>
        <authorList>
            <person name="Kalinowski J."/>
            <person name="Ahrens B."/>
            <person name="Al-Dilaimi A."/>
            <person name="Winkler A."/>
            <person name="Wibberg D."/>
            <person name="Schleenbecker U."/>
            <person name="Ruckert C."/>
            <person name="Wolfel R."/>
            <person name="Grass G."/>
        </authorList>
    </citation>
    <scope>NUCLEOTIDE SEQUENCE [LARGE SCALE GENOMIC DNA]</scope>
    <source>
        <strain evidence="6 7">7528</strain>
    </source>
</reference>